<name>X0UNS3_9ZZZZ</name>
<feature type="compositionally biased region" description="Polar residues" evidence="1">
    <location>
        <begin position="64"/>
        <end position="74"/>
    </location>
</feature>
<sequence>DMIYHAQMWLTEGDLSPHDTSFKLNDIPMSALGKPRGYQKPREAFKLLAASCESEAGESGDVSRPSTTLPTANS</sequence>
<feature type="non-terminal residue" evidence="2">
    <location>
        <position position="1"/>
    </location>
</feature>
<dbReference type="AlphaFoldDB" id="X0UNS3"/>
<protein>
    <submittedName>
        <fullName evidence="2">Uncharacterized protein</fullName>
    </submittedName>
</protein>
<reference evidence="2" key="1">
    <citation type="journal article" date="2014" name="Front. Microbiol.">
        <title>High frequency of phylogenetically diverse reductive dehalogenase-homologous genes in deep subseafloor sedimentary metagenomes.</title>
        <authorList>
            <person name="Kawai M."/>
            <person name="Futagami T."/>
            <person name="Toyoda A."/>
            <person name="Takaki Y."/>
            <person name="Nishi S."/>
            <person name="Hori S."/>
            <person name="Arai W."/>
            <person name="Tsubouchi T."/>
            <person name="Morono Y."/>
            <person name="Uchiyama I."/>
            <person name="Ito T."/>
            <person name="Fujiyama A."/>
            <person name="Inagaki F."/>
            <person name="Takami H."/>
        </authorList>
    </citation>
    <scope>NUCLEOTIDE SEQUENCE</scope>
    <source>
        <strain evidence="2">Expedition CK06-06</strain>
    </source>
</reference>
<evidence type="ECO:0000313" key="2">
    <source>
        <dbReference type="EMBL" id="GAG07330.1"/>
    </source>
</evidence>
<proteinExistence type="predicted"/>
<gene>
    <name evidence="2" type="ORF">S01H1_40600</name>
</gene>
<organism evidence="2">
    <name type="scientific">marine sediment metagenome</name>
    <dbReference type="NCBI Taxonomy" id="412755"/>
    <lineage>
        <taxon>unclassified sequences</taxon>
        <taxon>metagenomes</taxon>
        <taxon>ecological metagenomes</taxon>
    </lineage>
</organism>
<accession>X0UNS3</accession>
<feature type="region of interest" description="Disordered" evidence="1">
    <location>
        <begin position="54"/>
        <end position="74"/>
    </location>
</feature>
<evidence type="ECO:0000256" key="1">
    <source>
        <dbReference type="SAM" id="MobiDB-lite"/>
    </source>
</evidence>
<comment type="caution">
    <text evidence="2">The sequence shown here is derived from an EMBL/GenBank/DDBJ whole genome shotgun (WGS) entry which is preliminary data.</text>
</comment>
<dbReference type="EMBL" id="BARS01025717">
    <property type="protein sequence ID" value="GAG07330.1"/>
    <property type="molecule type" value="Genomic_DNA"/>
</dbReference>